<gene>
    <name evidence="2" type="ORF">BV898_03470</name>
</gene>
<dbReference type="AlphaFoldDB" id="A0A1W0X583"/>
<evidence type="ECO:0000256" key="1">
    <source>
        <dbReference type="SAM" id="Phobius"/>
    </source>
</evidence>
<evidence type="ECO:0000313" key="2">
    <source>
        <dbReference type="EMBL" id="OQV22645.1"/>
    </source>
</evidence>
<dbReference type="Proteomes" id="UP000192578">
    <property type="component" value="Unassembled WGS sequence"/>
</dbReference>
<protein>
    <submittedName>
        <fullName evidence="2">Uncharacterized protein</fullName>
    </submittedName>
</protein>
<name>A0A1W0X583_HYPEX</name>
<reference evidence="3" key="1">
    <citation type="submission" date="2017-01" db="EMBL/GenBank/DDBJ databases">
        <title>Comparative genomics of anhydrobiosis in the tardigrade Hypsibius dujardini.</title>
        <authorList>
            <person name="Yoshida Y."/>
            <person name="Koutsovoulos G."/>
            <person name="Laetsch D."/>
            <person name="Stevens L."/>
            <person name="Kumar S."/>
            <person name="Horikawa D."/>
            <person name="Ishino K."/>
            <person name="Komine S."/>
            <person name="Tomita M."/>
            <person name="Blaxter M."/>
            <person name="Arakawa K."/>
        </authorList>
    </citation>
    <scope>NUCLEOTIDE SEQUENCE [LARGE SCALE GENOMIC DNA]</scope>
    <source>
        <strain evidence="3">Z151</strain>
    </source>
</reference>
<sequence>MLPARHQESLCWVLSLAAVLTGFLLIYCVVHSVFFNRLAGSNVAVFRHDLDRLQGRLLRLREWEQTSWEAMESFQAELTVLPTGGAVSVVSGIRQTARRRPHHQFQSFTNASSVRSVLPTGTLHPRLA</sequence>
<evidence type="ECO:0000313" key="3">
    <source>
        <dbReference type="Proteomes" id="UP000192578"/>
    </source>
</evidence>
<dbReference type="EMBL" id="MTYJ01000016">
    <property type="protein sequence ID" value="OQV22645.1"/>
    <property type="molecule type" value="Genomic_DNA"/>
</dbReference>
<keyword evidence="1" id="KW-0472">Membrane</keyword>
<organism evidence="2 3">
    <name type="scientific">Hypsibius exemplaris</name>
    <name type="common">Freshwater tardigrade</name>
    <dbReference type="NCBI Taxonomy" id="2072580"/>
    <lineage>
        <taxon>Eukaryota</taxon>
        <taxon>Metazoa</taxon>
        <taxon>Ecdysozoa</taxon>
        <taxon>Tardigrada</taxon>
        <taxon>Eutardigrada</taxon>
        <taxon>Parachela</taxon>
        <taxon>Hypsibioidea</taxon>
        <taxon>Hypsibiidae</taxon>
        <taxon>Hypsibius</taxon>
    </lineage>
</organism>
<comment type="caution">
    <text evidence="2">The sequence shown here is derived from an EMBL/GenBank/DDBJ whole genome shotgun (WGS) entry which is preliminary data.</text>
</comment>
<keyword evidence="1" id="KW-1133">Transmembrane helix</keyword>
<keyword evidence="1" id="KW-0812">Transmembrane</keyword>
<keyword evidence="3" id="KW-1185">Reference proteome</keyword>
<accession>A0A1W0X583</accession>
<proteinExistence type="predicted"/>
<feature type="transmembrane region" description="Helical" evidence="1">
    <location>
        <begin position="12"/>
        <end position="30"/>
    </location>
</feature>